<dbReference type="InterPro" id="IPR017853">
    <property type="entry name" value="GH"/>
</dbReference>
<comment type="caution">
    <text evidence="1">The sequence shown here is derived from an EMBL/GenBank/DDBJ whole genome shotgun (WGS) entry which is preliminary data.</text>
</comment>
<dbReference type="Gene3D" id="3.20.20.80">
    <property type="entry name" value="Glycosidases"/>
    <property type="match status" value="1"/>
</dbReference>
<dbReference type="GO" id="GO:0015929">
    <property type="term" value="F:hexosaminidase activity"/>
    <property type="evidence" value="ECO:0007669"/>
    <property type="project" value="InterPro"/>
</dbReference>
<dbReference type="PANTHER" id="PTHR21040">
    <property type="entry name" value="BCDNA.GH04120"/>
    <property type="match status" value="1"/>
</dbReference>
<dbReference type="EMBL" id="CAKOGL010000029">
    <property type="protein sequence ID" value="CAH2106053.1"/>
    <property type="molecule type" value="Genomic_DNA"/>
</dbReference>
<accession>A0AAU9V755</accession>
<protein>
    <recommendedName>
        <fullName evidence="3">Beta-N-acetylhexosaminidase</fullName>
    </recommendedName>
</protein>
<dbReference type="AlphaFoldDB" id="A0AAU9V755"/>
<sequence>MHKIVHLDLKGAPLKIPFLEQVLKTAKTWGCTGVLLEWEDTFPYTGDLVNIGSIGGSSGDEMYSMEEVHHILWFIKNIGLEPIHLIQTIGHMEFVLKHPAFHDLREEPKTPAVLCPSKPQSLTLVKKMLQQALDVQPDAKYFHIGADEVWHTGVCEQCHNRAITNEHKVPSLYLQHIREIVTFLKQQRPELIVLMWDDMLRSINIHTLEHYKIGDLIEPVVWNYNVKEHFQIEYHLWDTYKKLFPNVWVGSAFKGANGSCQVLSPVTRYVSNQQAWLREIRSTSNKINFAGVILTGWSRYDHYATLCELLPVAMPSLSCCLLYWKSADEHIEDEFQVSEVLPEAEWAGRRLALCVHSFVMLRDRARQLLDGDPVATWLNPWQLKHGYTSPAQVEGIAGSSYAIWTDLKFLHEDMLKEFPKITGKRSSDEWMESYFTPLFKRISDLHEAASVRCNTPASVRPS</sequence>
<keyword evidence="2" id="KW-1185">Reference proteome</keyword>
<dbReference type="Pfam" id="PF16126">
    <property type="entry name" value="DUF4838"/>
    <property type="match status" value="1"/>
</dbReference>
<dbReference type="InterPro" id="IPR032287">
    <property type="entry name" value="DUF4838"/>
</dbReference>
<evidence type="ECO:0000313" key="2">
    <source>
        <dbReference type="Proteomes" id="UP001153954"/>
    </source>
</evidence>
<reference evidence="1" key="1">
    <citation type="submission" date="2022-03" db="EMBL/GenBank/DDBJ databases">
        <authorList>
            <person name="Tunstrom K."/>
        </authorList>
    </citation>
    <scope>NUCLEOTIDE SEQUENCE</scope>
</reference>
<gene>
    <name evidence="1" type="ORF">EEDITHA_LOCUS20238</name>
</gene>
<evidence type="ECO:0008006" key="3">
    <source>
        <dbReference type="Google" id="ProtNLM"/>
    </source>
</evidence>
<dbReference type="InterPro" id="IPR038901">
    <property type="entry name" value="HEXDC-like"/>
</dbReference>
<name>A0AAU9V755_EUPED</name>
<dbReference type="CDD" id="cd06565">
    <property type="entry name" value="GH20_GcnA-like"/>
    <property type="match status" value="1"/>
</dbReference>
<dbReference type="Proteomes" id="UP001153954">
    <property type="component" value="Unassembled WGS sequence"/>
</dbReference>
<organism evidence="1 2">
    <name type="scientific">Euphydryas editha</name>
    <name type="common">Edith's checkerspot</name>
    <dbReference type="NCBI Taxonomy" id="104508"/>
    <lineage>
        <taxon>Eukaryota</taxon>
        <taxon>Metazoa</taxon>
        <taxon>Ecdysozoa</taxon>
        <taxon>Arthropoda</taxon>
        <taxon>Hexapoda</taxon>
        <taxon>Insecta</taxon>
        <taxon>Pterygota</taxon>
        <taxon>Neoptera</taxon>
        <taxon>Endopterygota</taxon>
        <taxon>Lepidoptera</taxon>
        <taxon>Glossata</taxon>
        <taxon>Ditrysia</taxon>
        <taxon>Papilionoidea</taxon>
        <taxon>Nymphalidae</taxon>
        <taxon>Nymphalinae</taxon>
        <taxon>Euphydryas</taxon>
    </lineage>
</organism>
<evidence type="ECO:0000313" key="1">
    <source>
        <dbReference type="EMBL" id="CAH2106053.1"/>
    </source>
</evidence>
<dbReference type="PANTHER" id="PTHR21040:SF8">
    <property type="entry name" value="BCDNA.GH04120"/>
    <property type="match status" value="1"/>
</dbReference>
<dbReference type="SUPFAM" id="SSF51445">
    <property type="entry name" value="(Trans)glycosidases"/>
    <property type="match status" value="1"/>
</dbReference>
<proteinExistence type="predicted"/>